<comment type="caution">
    <text evidence="14">The sequence shown here is derived from an EMBL/GenBank/DDBJ whole genome shotgun (WGS) entry which is preliminary data.</text>
</comment>
<sequence>MFSTNQIIVPLDVSDKKSAIALLDKLPQVNFWKVGLEIFVALGPEIFSLLKDRQKKIFLDLKFHDIPNTIAGACNSASNYGVDLITIHAAAGQKAMEAAAKAIANSSSNTKILAVTLLTSLSSKELKLDLKISIELEKYALHMASLAKELGIHGAVCSPHEVYQLRQVCGEKFILVCPGVRPSWSQAKDQQRIMQPKQALKAGADYLVIGRPITMANNPNEAWSRIINDIKN</sequence>
<feature type="binding site" evidence="9 11">
    <location>
        <position position="211"/>
    </location>
    <ligand>
        <name>substrate</name>
    </ligand>
</feature>
<evidence type="ECO:0000313" key="15">
    <source>
        <dbReference type="Proteomes" id="UP000028922"/>
    </source>
</evidence>
<dbReference type="GO" id="GO:0005829">
    <property type="term" value="C:cytosol"/>
    <property type="evidence" value="ECO:0007669"/>
    <property type="project" value="TreeGrafter"/>
</dbReference>
<feature type="binding site" evidence="9 11">
    <location>
        <position position="33"/>
    </location>
    <ligand>
        <name>substrate</name>
    </ligand>
</feature>
<dbReference type="InterPro" id="IPR018089">
    <property type="entry name" value="OMPdecase_AS"/>
</dbReference>
<evidence type="ECO:0000256" key="1">
    <source>
        <dbReference type="ARBA" id="ARBA00002356"/>
    </source>
</evidence>
<evidence type="ECO:0000313" key="14">
    <source>
        <dbReference type="EMBL" id="KFF41790.1"/>
    </source>
</evidence>
<comment type="catalytic activity">
    <reaction evidence="7 9 12">
        <text>orotidine 5'-phosphate + H(+) = UMP + CO2</text>
        <dbReference type="Rhea" id="RHEA:11596"/>
        <dbReference type="ChEBI" id="CHEBI:15378"/>
        <dbReference type="ChEBI" id="CHEBI:16526"/>
        <dbReference type="ChEBI" id="CHEBI:57538"/>
        <dbReference type="ChEBI" id="CHEBI:57865"/>
        <dbReference type="EC" id="4.1.1.23"/>
    </reaction>
</comment>
<dbReference type="InterPro" id="IPR001754">
    <property type="entry name" value="OMPdeCOase_dom"/>
</dbReference>
<feature type="binding site" evidence="9 11">
    <location>
        <position position="12"/>
    </location>
    <ligand>
        <name>substrate</name>
    </ligand>
</feature>
<dbReference type="GO" id="GO:0004590">
    <property type="term" value="F:orotidine-5'-phosphate decarboxylase activity"/>
    <property type="evidence" value="ECO:0007669"/>
    <property type="project" value="UniProtKB-UniRule"/>
</dbReference>
<evidence type="ECO:0000256" key="12">
    <source>
        <dbReference type="RuleBase" id="RU000512"/>
    </source>
</evidence>
<dbReference type="STRING" id="1527444.ucyna2_00419"/>
<keyword evidence="4 9" id="KW-0210">Decarboxylase</keyword>
<dbReference type="PANTHER" id="PTHR32119:SF2">
    <property type="entry name" value="OROTIDINE 5'-PHOSPHATE DECARBOXYLASE"/>
    <property type="match status" value="1"/>
</dbReference>
<dbReference type="PROSITE" id="PS00156">
    <property type="entry name" value="OMPDECASE"/>
    <property type="match status" value="1"/>
</dbReference>
<gene>
    <name evidence="9" type="primary">pyrF</name>
    <name evidence="14" type="ORF">ucyna2_00419</name>
</gene>
<dbReference type="PATRIC" id="fig|1527444.3.peg.401"/>
<evidence type="ECO:0000256" key="11">
    <source>
        <dbReference type="PIRSR" id="PIRSR614732-2"/>
    </source>
</evidence>
<feature type="active site" description="For OMPdecase activity" evidence="10">
    <location>
        <position position="60"/>
    </location>
</feature>
<dbReference type="EC" id="4.1.1.23" evidence="9"/>
<evidence type="ECO:0000256" key="4">
    <source>
        <dbReference type="ARBA" id="ARBA00022793"/>
    </source>
</evidence>
<protein>
    <recommendedName>
        <fullName evidence="9">Orotidine 5'-phosphate decarboxylase</fullName>
        <ecNumber evidence="9">4.1.1.23</ecNumber>
    </recommendedName>
    <alternativeName>
        <fullName evidence="9">OMP decarboxylase</fullName>
        <shortName evidence="9">OMPDCase</shortName>
        <shortName evidence="9">OMPdecase</shortName>
    </alternativeName>
</protein>
<feature type="binding site" evidence="9 11">
    <location>
        <position position="210"/>
    </location>
    <ligand>
        <name>substrate</name>
    </ligand>
</feature>
<dbReference type="InterPro" id="IPR047596">
    <property type="entry name" value="OMPdecase_bac"/>
</dbReference>
<reference evidence="14 15" key="1">
    <citation type="submission" date="2014-08" db="EMBL/GenBank/DDBJ databases">
        <title>Comparative genomics reveals surprising divergence of two closely related strains of uncultivated UCYN-A cyanobacteria.</title>
        <authorList>
            <person name="Bombar D."/>
            <person name="Heller P."/>
            <person name="Sanchez-Baracaldo P."/>
            <person name="Carter B.J."/>
            <person name="Zert J.P."/>
        </authorList>
    </citation>
    <scope>NUCLEOTIDE SEQUENCE [LARGE SCALE GENOMIC DNA]</scope>
</reference>
<evidence type="ECO:0000256" key="3">
    <source>
        <dbReference type="ARBA" id="ARBA00011738"/>
    </source>
</evidence>
<name>A0A086CHX6_9CHRO</name>
<feature type="binding site" evidence="9 11">
    <location>
        <position position="181"/>
    </location>
    <ligand>
        <name>substrate</name>
    </ligand>
</feature>
<dbReference type="NCBIfam" id="NF001273">
    <property type="entry name" value="PRK00230.1"/>
    <property type="match status" value="1"/>
</dbReference>
<feature type="active site" description="For OMPdecase activity" evidence="10">
    <location>
        <position position="62"/>
    </location>
</feature>
<evidence type="ECO:0000256" key="7">
    <source>
        <dbReference type="ARBA" id="ARBA00049157"/>
    </source>
</evidence>
<dbReference type="GO" id="GO:0006207">
    <property type="term" value="P:'de novo' pyrimidine nucleobase biosynthetic process"/>
    <property type="evidence" value="ECO:0007669"/>
    <property type="project" value="InterPro"/>
</dbReference>
<comment type="similarity">
    <text evidence="8 9">Belongs to the OMP decarboxylase family. Type 1 subfamily.</text>
</comment>
<keyword evidence="6 9" id="KW-0456">Lyase</keyword>
<evidence type="ECO:0000256" key="8">
    <source>
        <dbReference type="ARBA" id="ARBA00061012"/>
    </source>
</evidence>
<evidence type="ECO:0000256" key="5">
    <source>
        <dbReference type="ARBA" id="ARBA00022975"/>
    </source>
</evidence>
<proteinExistence type="inferred from homology"/>
<comment type="function">
    <text evidence="1 9">Catalyzes the decarboxylation of orotidine 5'-monophosphate (OMP) to uridine 5'-monophosphate (UMP).</text>
</comment>
<organism evidence="14 15">
    <name type="scientific">Candidatus Atelocyanobacterium thalassa isolate SIO64986</name>
    <dbReference type="NCBI Taxonomy" id="1527444"/>
    <lineage>
        <taxon>Bacteria</taxon>
        <taxon>Bacillati</taxon>
        <taxon>Cyanobacteriota</taxon>
        <taxon>Cyanophyceae</taxon>
        <taxon>Oscillatoriophycideae</taxon>
        <taxon>Chroococcales</taxon>
        <taxon>Aphanothecaceae</taxon>
        <taxon>Candidatus Atelocyanobacterium</taxon>
        <taxon>Candidatus Atelocyanobacterium thalassae</taxon>
    </lineage>
</organism>
<dbReference type="GO" id="GO:0044205">
    <property type="term" value="P:'de novo' UMP biosynthetic process"/>
    <property type="evidence" value="ECO:0007669"/>
    <property type="project" value="UniProtKB-UniRule"/>
</dbReference>
<dbReference type="InterPro" id="IPR014732">
    <property type="entry name" value="OMPdecase"/>
</dbReference>
<feature type="domain" description="Orotidine 5'-phosphate decarboxylase" evidence="13">
    <location>
        <begin position="6"/>
        <end position="226"/>
    </location>
</feature>
<dbReference type="CDD" id="cd04725">
    <property type="entry name" value="OMP_decarboxylase_like"/>
    <property type="match status" value="1"/>
</dbReference>
<dbReference type="SMART" id="SM00934">
    <property type="entry name" value="OMPdecase"/>
    <property type="match status" value="1"/>
</dbReference>
<comment type="subunit">
    <text evidence="3 9">Homodimer.</text>
</comment>
<dbReference type="UniPathway" id="UPA00070">
    <property type="reaction ID" value="UER00120"/>
</dbReference>
<dbReference type="NCBIfam" id="TIGR01740">
    <property type="entry name" value="pyrF"/>
    <property type="match status" value="1"/>
</dbReference>
<dbReference type="SUPFAM" id="SSF51366">
    <property type="entry name" value="Ribulose-phoshate binding barrel"/>
    <property type="match status" value="1"/>
</dbReference>
<evidence type="ECO:0000256" key="10">
    <source>
        <dbReference type="PIRSR" id="PIRSR614732-1"/>
    </source>
</evidence>
<comment type="pathway">
    <text evidence="2 9 12">Pyrimidine metabolism; UMP biosynthesis via de novo pathway; UMP from orotate: step 2/2.</text>
</comment>
<dbReference type="eggNOG" id="COG0284">
    <property type="taxonomic scope" value="Bacteria"/>
</dbReference>
<feature type="binding site" evidence="9 11">
    <location>
        <position position="119"/>
    </location>
    <ligand>
        <name>substrate</name>
    </ligand>
</feature>
<dbReference type="InterPro" id="IPR013785">
    <property type="entry name" value="Aldolase_TIM"/>
</dbReference>
<feature type="binding site" evidence="9">
    <location>
        <begin position="60"/>
        <end position="69"/>
    </location>
    <ligand>
        <name>substrate</name>
    </ligand>
</feature>
<feature type="active site" description="For OMPdecase activity" evidence="10">
    <location>
        <position position="65"/>
    </location>
</feature>
<keyword evidence="5 9" id="KW-0665">Pyrimidine biosynthesis</keyword>
<accession>A0A086CHX6</accession>
<feature type="binding site" evidence="9 11">
    <location>
        <position position="190"/>
    </location>
    <ligand>
        <name>substrate</name>
    </ligand>
</feature>
<dbReference type="Proteomes" id="UP000028922">
    <property type="component" value="Unassembled WGS sequence"/>
</dbReference>
<evidence type="ECO:0000259" key="13">
    <source>
        <dbReference type="SMART" id="SM00934"/>
    </source>
</evidence>
<dbReference type="HAMAP" id="MF_01200_B">
    <property type="entry name" value="OMPdecase_type1_B"/>
    <property type="match status" value="1"/>
</dbReference>
<evidence type="ECO:0000256" key="2">
    <source>
        <dbReference type="ARBA" id="ARBA00004861"/>
    </source>
</evidence>
<evidence type="ECO:0000256" key="6">
    <source>
        <dbReference type="ARBA" id="ARBA00023239"/>
    </source>
</evidence>
<dbReference type="Gene3D" id="3.20.20.70">
    <property type="entry name" value="Aldolase class I"/>
    <property type="match status" value="1"/>
</dbReference>
<evidence type="ECO:0000256" key="9">
    <source>
        <dbReference type="HAMAP-Rule" id="MF_01200"/>
    </source>
</evidence>
<feature type="active site" description="Proton donor" evidence="9">
    <location>
        <position position="62"/>
    </location>
</feature>
<dbReference type="InterPro" id="IPR011060">
    <property type="entry name" value="RibuloseP-bd_barrel"/>
</dbReference>
<dbReference type="FunFam" id="3.20.20.70:FF:000015">
    <property type="entry name" value="Orotidine 5'-phosphate decarboxylase"/>
    <property type="match status" value="1"/>
</dbReference>
<dbReference type="EMBL" id="JPSP01000003">
    <property type="protein sequence ID" value="KFF41790.1"/>
    <property type="molecule type" value="Genomic_DNA"/>
</dbReference>
<dbReference type="AlphaFoldDB" id="A0A086CHX6"/>
<dbReference type="Pfam" id="PF00215">
    <property type="entry name" value="OMPdecase"/>
    <property type="match status" value="1"/>
</dbReference>
<dbReference type="PANTHER" id="PTHR32119">
    <property type="entry name" value="OROTIDINE 5'-PHOSPHATE DECARBOXYLASE"/>
    <property type="match status" value="1"/>
</dbReference>